<keyword evidence="4" id="KW-1185">Reference proteome</keyword>
<evidence type="ECO:0000256" key="1">
    <source>
        <dbReference type="ARBA" id="ARBA00023211"/>
    </source>
</evidence>
<reference evidence="3 4" key="1">
    <citation type="submission" date="2016-11" db="EMBL/GenBank/DDBJ databases">
        <authorList>
            <person name="Jaros S."/>
            <person name="Januszkiewicz K."/>
            <person name="Wedrychowicz H."/>
        </authorList>
    </citation>
    <scope>NUCLEOTIDE SEQUENCE [LARGE SCALE GENOMIC DNA]</scope>
    <source>
        <strain evidence="3 4">DSM 21637</strain>
    </source>
</reference>
<organism evidence="3 4">
    <name type="scientific">Marinospirillum alkaliphilum DSM 21637</name>
    <dbReference type="NCBI Taxonomy" id="1122209"/>
    <lineage>
        <taxon>Bacteria</taxon>
        <taxon>Pseudomonadati</taxon>
        <taxon>Pseudomonadota</taxon>
        <taxon>Gammaproteobacteria</taxon>
        <taxon>Oceanospirillales</taxon>
        <taxon>Oceanospirillaceae</taxon>
        <taxon>Marinospirillum</taxon>
    </lineage>
</organism>
<evidence type="ECO:0000259" key="2">
    <source>
        <dbReference type="PROSITE" id="PS50991"/>
    </source>
</evidence>
<dbReference type="AlphaFoldDB" id="A0A1K1U741"/>
<accession>A0A1K1U741</accession>
<dbReference type="PANTHER" id="PTHR10277">
    <property type="entry name" value="HOMOCITRATE SYNTHASE-RELATED"/>
    <property type="match status" value="1"/>
</dbReference>
<dbReference type="Gene3D" id="3.20.20.70">
    <property type="entry name" value="Aldolase class I"/>
    <property type="match status" value="1"/>
</dbReference>
<dbReference type="RefSeq" id="WP_218163436.1">
    <property type="nucleotide sequence ID" value="NZ_FPJW01000001.1"/>
</dbReference>
<dbReference type="SUPFAM" id="SSF51569">
    <property type="entry name" value="Aldolase"/>
    <property type="match status" value="1"/>
</dbReference>
<dbReference type="Proteomes" id="UP000182350">
    <property type="component" value="Unassembled WGS sequence"/>
</dbReference>
<feature type="domain" description="Pyruvate carboxyltransferase" evidence="2">
    <location>
        <begin position="19"/>
        <end position="275"/>
    </location>
</feature>
<dbReference type="CDD" id="cd07944">
    <property type="entry name" value="DRE_TIM_HOA_like"/>
    <property type="match status" value="1"/>
</dbReference>
<sequence>MKDFLIFFLSVFVWVVKDMVLLDCTLRDGGYYNGWNFSEVLIRKYLAAAAAVGVNVVELGMRTLTNNGFKGACAFTTEAFVNSLDVPTSLKVAVMVNASELVGSLPQDQVLEQLFPVNAVNSRVDLVRIACHVHEFSAALPASDWLKKKGYRVGFNLMQVADRSEAEIKALAREAADYPLDVLYFADSMGSMTPQQTAQVISWIRSEWHGDLGIHTHDNMGLALSNTLRALGEGATWVDSTVTGMGRGPGNARTEELAIEIAERRGVNINLVPLMSLIRQHFAPMQQKCGWGTNPYYYLTGKYGIHPTYIQEMLNDARYDEEDVLAVIEHLRVEGGKKFSLNTLDAARHFYQGKPDGKWSPYTAFEGQEVLLLGTGPGVEQHGKAIESYIRSHRPLVLALNTQTHIAADLIDFRAACHPVRLLADCEAHTRLPQPLITPYSMLPEDVKEALKDKNLLDYGLKVQSDTFEFHENFCLLPTSLVAAYALALLTSGKARKIAMAGFDGYGADDPRSKEMQSLLDVYQRNEAAIPLESITPTRYNLPVRSVYAL</sequence>
<dbReference type="InterPro" id="IPR000891">
    <property type="entry name" value="PYR_CT"/>
</dbReference>
<proteinExistence type="predicted"/>
<dbReference type="STRING" id="1122209.SAMN02745752_00489"/>
<dbReference type="Pfam" id="PF00682">
    <property type="entry name" value="HMGL-like"/>
    <property type="match status" value="1"/>
</dbReference>
<dbReference type="GO" id="GO:0009098">
    <property type="term" value="P:L-leucine biosynthetic process"/>
    <property type="evidence" value="ECO:0007669"/>
    <property type="project" value="TreeGrafter"/>
</dbReference>
<dbReference type="InterPro" id="IPR050073">
    <property type="entry name" value="2-IPM_HCS-like"/>
</dbReference>
<gene>
    <name evidence="3" type="ORF">SAMN02745752_00489</name>
</gene>
<name>A0A1K1U741_9GAMM</name>
<dbReference type="GO" id="GO:0003852">
    <property type="term" value="F:2-isopropylmalate synthase activity"/>
    <property type="evidence" value="ECO:0007669"/>
    <property type="project" value="TreeGrafter"/>
</dbReference>
<evidence type="ECO:0000313" key="3">
    <source>
        <dbReference type="EMBL" id="SFX08793.1"/>
    </source>
</evidence>
<keyword evidence="1" id="KW-0464">Manganese</keyword>
<protein>
    <submittedName>
        <fullName evidence="3">4-hydroxy 2-oxovalerate aldolase</fullName>
    </submittedName>
</protein>
<dbReference type="EMBL" id="FPJW01000001">
    <property type="protein sequence ID" value="SFX08793.1"/>
    <property type="molecule type" value="Genomic_DNA"/>
</dbReference>
<evidence type="ECO:0000313" key="4">
    <source>
        <dbReference type="Proteomes" id="UP000182350"/>
    </source>
</evidence>
<dbReference type="PROSITE" id="PS50991">
    <property type="entry name" value="PYR_CT"/>
    <property type="match status" value="1"/>
</dbReference>
<dbReference type="PANTHER" id="PTHR10277:SF9">
    <property type="entry name" value="2-ISOPROPYLMALATE SYNTHASE 1, CHLOROPLASTIC-RELATED"/>
    <property type="match status" value="1"/>
</dbReference>
<dbReference type="InterPro" id="IPR013785">
    <property type="entry name" value="Aldolase_TIM"/>
</dbReference>